<dbReference type="OrthoDB" id="97972at2157"/>
<accession>B5IEW2</accession>
<sequence length="237" mass="26448">MGKIKGIVYLTSRWIRRQPLWLVQDLFIVIGFAILMFVWGGITGLKNVLVAWFISGGWSMGVNLVAQSIGWDKQGKTMDMFIASPVKPFHYIFGYFISGLVFMLADFIYMLPLIMFLNAWLIVLASLVAVAPLMVISNLVGLSIVMRIKKPTNISAITNPIQMMLIILPPVFYPASVLPSTLRYIVLLIPTAAGAEIARQLSGLSTWNNLWYPVAVLTIWVVLGILASSRVVRWGME</sequence>
<protein>
    <submittedName>
        <fullName evidence="6">ABC-2 type transporter</fullName>
    </submittedName>
</protein>
<dbReference type="InterPro" id="IPR013525">
    <property type="entry name" value="ABC2_TM"/>
</dbReference>
<dbReference type="GO" id="GO:0140359">
    <property type="term" value="F:ABC-type transporter activity"/>
    <property type="evidence" value="ECO:0007669"/>
    <property type="project" value="InterPro"/>
</dbReference>
<dbReference type="Pfam" id="PF01061">
    <property type="entry name" value="ABC2_membrane"/>
    <property type="match status" value="1"/>
</dbReference>
<evidence type="ECO:0000313" key="7">
    <source>
        <dbReference type="Proteomes" id="UP000001400"/>
    </source>
</evidence>
<comment type="subcellular location">
    <subcellularLocation>
        <location evidence="1">Membrane</location>
        <topology evidence="1">Multi-pass membrane protein</topology>
    </subcellularLocation>
</comment>
<organism evidence="6 7">
    <name type="scientific">Aciduliprofundum boonei (strain DSM 19572 / T469)</name>
    <dbReference type="NCBI Taxonomy" id="439481"/>
    <lineage>
        <taxon>Archaea</taxon>
        <taxon>Methanobacteriati</taxon>
        <taxon>Thermoplasmatota</taxon>
        <taxon>DHVE2 group</taxon>
        <taxon>Candidatus Aciduliprofundum</taxon>
    </lineage>
</organism>
<dbReference type="PANTHER" id="PTHR43229">
    <property type="entry name" value="NODULATION PROTEIN J"/>
    <property type="match status" value="1"/>
</dbReference>
<dbReference type="GO" id="GO:0016020">
    <property type="term" value="C:membrane"/>
    <property type="evidence" value="ECO:0007669"/>
    <property type="project" value="UniProtKB-SubCell"/>
</dbReference>
<dbReference type="AlphaFoldDB" id="B5IEW2"/>
<reference evidence="6" key="1">
    <citation type="submission" date="2010-02" db="EMBL/GenBank/DDBJ databases">
        <title>Complete sequence of Aciduliprofundum boonei T469.</title>
        <authorList>
            <consortium name="US DOE Joint Genome Institute"/>
            <person name="Lucas S."/>
            <person name="Copeland A."/>
            <person name="Lapidus A."/>
            <person name="Cheng J.-F."/>
            <person name="Bruce D."/>
            <person name="Goodwin L."/>
            <person name="Pitluck S."/>
            <person name="Saunders E."/>
            <person name="Detter J.C."/>
            <person name="Han C."/>
            <person name="Tapia R."/>
            <person name="Land M."/>
            <person name="Hauser L."/>
            <person name="Kyrpides N."/>
            <person name="Mikhailova N."/>
            <person name="Flores G."/>
            <person name="Reysenbach A.-L."/>
            <person name="Woyke T."/>
        </authorList>
    </citation>
    <scope>NUCLEOTIDE SEQUENCE</scope>
    <source>
        <strain evidence="6">T469</strain>
    </source>
</reference>
<dbReference type="PANTHER" id="PTHR43229:SF3">
    <property type="entry name" value="ABC-TYPE MULTIDRUG TRANSPORT SYSTEM, PERMEASE COMPONENT"/>
    <property type="match status" value="1"/>
</dbReference>
<evidence type="ECO:0000256" key="1">
    <source>
        <dbReference type="ARBA" id="ARBA00004141"/>
    </source>
</evidence>
<dbReference type="eggNOG" id="arCOG01469">
    <property type="taxonomic scope" value="Archaea"/>
</dbReference>
<dbReference type="InterPro" id="IPR051784">
    <property type="entry name" value="Nod_factor_ABC_transporter"/>
</dbReference>
<evidence type="ECO:0000256" key="4">
    <source>
        <dbReference type="ARBA" id="ARBA00023136"/>
    </source>
</evidence>
<dbReference type="RefSeq" id="WP_008085097.1">
    <property type="nucleotide sequence ID" value="NC_013926.1"/>
</dbReference>
<dbReference type="HOGENOM" id="CLU_1145265_0_0_2"/>
<keyword evidence="7" id="KW-1185">Reference proteome</keyword>
<gene>
    <name evidence="6" type="ordered locus">Aboo_0173</name>
</gene>
<name>B5IEW2_ACIB4</name>
<dbReference type="Proteomes" id="UP000001400">
    <property type="component" value="Chromosome"/>
</dbReference>
<evidence type="ECO:0000313" key="6">
    <source>
        <dbReference type="EMBL" id="ADD07985.1"/>
    </source>
</evidence>
<proteinExistence type="predicted"/>
<keyword evidence="2" id="KW-0812">Transmembrane</keyword>
<evidence type="ECO:0000256" key="2">
    <source>
        <dbReference type="ARBA" id="ARBA00022692"/>
    </source>
</evidence>
<keyword evidence="4" id="KW-0472">Membrane</keyword>
<dbReference type="EMBL" id="CP001941">
    <property type="protein sequence ID" value="ADD07985.1"/>
    <property type="molecule type" value="Genomic_DNA"/>
</dbReference>
<dbReference type="STRING" id="439481.Aboo_0173"/>
<feature type="domain" description="ABC-2 type transporter transmembrane" evidence="5">
    <location>
        <begin position="13"/>
        <end position="200"/>
    </location>
</feature>
<keyword evidence="3" id="KW-1133">Transmembrane helix</keyword>
<dbReference type="KEGG" id="abi:Aboo_0173"/>
<dbReference type="GeneID" id="8827111"/>
<evidence type="ECO:0000259" key="5">
    <source>
        <dbReference type="Pfam" id="PF01061"/>
    </source>
</evidence>
<evidence type="ECO:0000256" key="3">
    <source>
        <dbReference type="ARBA" id="ARBA00022989"/>
    </source>
</evidence>